<name>B5VG19_YEAS6</name>
<feature type="transmembrane region" description="Helical" evidence="1">
    <location>
        <begin position="20"/>
        <end position="40"/>
    </location>
</feature>
<accession>B5VG19</accession>
<organism evidence="2 3">
    <name type="scientific">Saccharomyces cerevisiae (strain AWRI1631)</name>
    <name type="common">Baker's yeast</name>
    <dbReference type="NCBI Taxonomy" id="545124"/>
    <lineage>
        <taxon>Eukaryota</taxon>
        <taxon>Fungi</taxon>
        <taxon>Dikarya</taxon>
        <taxon>Ascomycota</taxon>
        <taxon>Saccharomycotina</taxon>
        <taxon>Saccharomycetes</taxon>
        <taxon>Saccharomycetales</taxon>
        <taxon>Saccharomycetaceae</taxon>
        <taxon>Saccharomyces</taxon>
    </lineage>
</organism>
<comment type="caution">
    <text evidence="2">The sequence shown here is derived from an EMBL/GenBank/DDBJ whole genome shotgun (WGS) entry which is preliminary data.</text>
</comment>
<keyword evidence="1" id="KW-0812">Transmembrane</keyword>
<keyword evidence="1" id="KW-0472">Membrane</keyword>
<gene>
    <name evidence="2" type="ORF">AWRI1631_43420</name>
</gene>
<feature type="transmembrane region" description="Helical" evidence="1">
    <location>
        <begin position="92"/>
        <end position="114"/>
    </location>
</feature>
<proteinExistence type="predicted"/>
<evidence type="ECO:0000256" key="1">
    <source>
        <dbReference type="SAM" id="Phobius"/>
    </source>
</evidence>
<reference evidence="2 3" key="1">
    <citation type="journal article" date="2008" name="FEMS Yeast Res.">
        <title>Comparative genome analysis of a Saccharomyces cerevisiae wine strain.</title>
        <authorList>
            <person name="Borneman A.R."/>
            <person name="Forgan A.H."/>
            <person name="Pretorius I.S."/>
            <person name="Chambers P.J."/>
        </authorList>
    </citation>
    <scope>NUCLEOTIDE SEQUENCE [LARGE SCALE GENOMIC DNA]</scope>
    <source>
        <strain evidence="2 3">AWRI1631</strain>
    </source>
</reference>
<evidence type="ECO:0000313" key="2">
    <source>
        <dbReference type="EMBL" id="EDZ73126.1"/>
    </source>
</evidence>
<dbReference type="EMBL" id="ABSV01000447">
    <property type="protein sequence ID" value="EDZ73126.1"/>
    <property type="molecule type" value="Genomic_DNA"/>
</dbReference>
<sequence>MVFCLKSLLHKHFAISKTFFMITFFTVSFLKMVIAAVTPVSSSKISRLKGDCGRTFIIIVHINFSRSAFWRWSGSLCSTSFGHHSGLPALPLMYGNLVFFLGSIIFIHNLAIALHGTCLNNLKAVYR</sequence>
<evidence type="ECO:0000313" key="3">
    <source>
        <dbReference type="Proteomes" id="UP000008988"/>
    </source>
</evidence>
<dbReference type="AlphaFoldDB" id="B5VG19"/>
<dbReference type="Proteomes" id="UP000008988">
    <property type="component" value="Unassembled WGS sequence"/>
</dbReference>
<keyword evidence="1" id="KW-1133">Transmembrane helix</keyword>
<protein>
    <submittedName>
        <fullName evidence="2">Uncharacterized protein</fullName>
    </submittedName>
</protein>